<dbReference type="PANTHER" id="PTHR11439:SF468">
    <property type="entry name" value="REVERSE TRANSCRIPTASE TY1_COPIA-TYPE DOMAIN-CONTAINING PROTEIN"/>
    <property type="match status" value="1"/>
</dbReference>
<dbReference type="Gramene" id="Solyc12g015695.1.1">
    <property type="protein sequence ID" value="Solyc12g015695.1.1"/>
    <property type="gene ID" value="Solyc12g015695.1"/>
</dbReference>
<dbReference type="InParanoid" id="A0A3Q7J4V8"/>
<sequence>MGMKSIAEGNDVTALWTAKHPPKIRYKSPNTFCDHCHTKGHVKNDCFQLIGYPSWYKGKKKDGTNMQHNAPVFKPEYDNRNVGPSYGNLSFSHNHNSAGEVHKSIGGNDHTGVGTHAHGYGGLHGSHNCSGSNITADMCVHGYSSTGSCNHGGAGVNMAFTSNQLSHPNSKNSPSTNTAGIVNCSAVHSSSSHRWIVDTGATNHMSSTPDLLHDTQPLPTTEYNKLIQATKLMLNTHFKIKDLGEMRYFLGLEIARSRDGIMVSQRKFALDLISYFGLAGTKPVNTPLEVNQRFTSQDFDMSYEAQDTHEDIVLDDPTGYQKLVGKLLYLTMTKPDISYVVQNLSQFMHKPKKSHMEGALRVIRYLKNAPGLGIMLTSKVCKQLSVYCDADWATCPMTRRSVSGFVVKIGDSLISWKSKKQNTVSRSSAEAEYRSMANAVSEVVW</sequence>
<evidence type="ECO:0000313" key="2">
    <source>
        <dbReference type="EnsemblPlants" id="Solyc12g015695.1.1"/>
    </source>
</evidence>
<name>A0A3Q7J4V8_SOLLC</name>
<keyword evidence="3" id="KW-1185">Reference proteome</keyword>
<dbReference type="PANTHER" id="PTHR11439">
    <property type="entry name" value="GAG-POL-RELATED RETROTRANSPOSON"/>
    <property type="match status" value="1"/>
</dbReference>
<dbReference type="Pfam" id="PF07727">
    <property type="entry name" value="RVT_2"/>
    <property type="match status" value="1"/>
</dbReference>
<organism evidence="2">
    <name type="scientific">Solanum lycopersicum</name>
    <name type="common">Tomato</name>
    <name type="synonym">Lycopersicon esculentum</name>
    <dbReference type="NCBI Taxonomy" id="4081"/>
    <lineage>
        <taxon>Eukaryota</taxon>
        <taxon>Viridiplantae</taxon>
        <taxon>Streptophyta</taxon>
        <taxon>Embryophyta</taxon>
        <taxon>Tracheophyta</taxon>
        <taxon>Spermatophyta</taxon>
        <taxon>Magnoliopsida</taxon>
        <taxon>eudicotyledons</taxon>
        <taxon>Gunneridae</taxon>
        <taxon>Pentapetalae</taxon>
        <taxon>asterids</taxon>
        <taxon>lamiids</taxon>
        <taxon>Solanales</taxon>
        <taxon>Solanaceae</taxon>
        <taxon>Solanoideae</taxon>
        <taxon>Solaneae</taxon>
        <taxon>Solanum</taxon>
        <taxon>Solanum subgen. Lycopersicon</taxon>
    </lineage>
</organism>
<reference evidence="2" key="2">
    <citation type="submission" date="2019-01" db="UniProtKB">
        <authorList>
            <consortium name="EnsemblPlants"/>
        </authorList>
    </citation>
    <scope>IDENTIFICATION</scope>
    <source>
        <strain evidence="2">cv. Heinz 1706</strain>
    </source>
</reference>
<reference evidence="2" key="1">
    <citation type="journal article" date="2012" name="Nature">
        <title>The tomato genome sequence provides insights into fleshy fruit evolution.</title>
        <authorList>
            <consortium name="Tomato Genome Consortium"/>
        </authorList>
    </citation>
    <scope>NUCLEOTIDE SEQUENCE [LARGE SCALE GENOMIC DNA]</scope>
    <source>
        <strain evidence="2">cv. Heinz 1706</strain>
    </source>
</reference>
<dbReference type="SUPFAM" id="SSF56672">
    <property type="entry name" value="DNA/RNA polymerases"/>
    <property type="match status" value="1"/>
</dbReference>
<dbReference type="CDD" id="cd09272">
    <property type="entry name" value="RNase_HI_RT_Ty1"/>
    <property type="match status" value="1"/>
</dbReference>
<dbReference type="Proteomes" id="UP000004994">
    <property type="component" value="Chromosome 12"/>
</dbReference>
<accession>A0A3Q7J4V8</accession>
<dbReference type="EnsemblPlants" id="Solyc12g015695.1.1">
    <property type="protein sequence ID" value="Solyc12g015695.1.1"/>
    <property type="gene ID" value="Solyc12g015695.1"/>
</dbReference>
<proteinExistence type="predicted"/>
<feature type="domain" description="Reverse transcriptase Ty1/copia-type" evidence="1">
    <location>
        <begin position="224"/>
        <end position="289"/>
    </location>
</feature>
<dbReference type="InterPro" id="IPR043502">
    <property type="entry name" value="DNA/RNA_pol_sf"/>
</dbReference>
<evidence type="ECO:0000259" key="1">
    <source>
        <dbReference type="Pfam" id="PF07727"/>
    </source>
</evidence>
<dbReference type="AlphaFoldDB" id="A0A3Q7J4V8"/>
<dbReference type="STRING" id="4081.A0A3Q7J4V8"/>
<dbReference type="InterPro" id="IPR013103">
    <property type="entry name" value="RVT_2"/>
</dbReference>
<evidence type="ECO:0000313" key="3">
    <source>
        <dbReference type="Proteomes" id="UP000004994"/>
    </source>
</evidence>
<protein>
    <recommendedName>
        <fullName evidence="1">Reverse transcriptase Ty1/copia-type domain-containing protein</fullName>
    </recommendedName>
</protein>